<dbReference type="Pfam" id="PF00929">
    <property type="entry name" value="RNase_T"/>
    <property type="match status" value="1"/>
</dbReference>
<feature type="transmembrane region" description="Helical" evidence="5">
    <location>
        <begin position="44"/>
        <end position="66"/>
    </location>
</feature>
<dbReference type="CDD" id="cd00130">
    <property type="entry name" value="PAS"/>
    <property type="match status" value="1"/>
</dbReference>
<evidence type="ECO:0000256" key="3">
    <source>
        <dbReference type="ARBA" id="ARBA00026073"/>
    </source>
</evidence>
<proteinExistence type="predicted"/>
<accession>A0A225NNY1</accession>
<evidence type="ECO:0000256" key="2">
    <source>
        <dbReference type="ARBA" id="ARBA00025483"/>
    </source>
</evidence>
<dbReference type="NCBIfam" id="TIGR00573">
    <property type="entry name" value="dnaq"/>
    <property type="match status" value="1"/>
</dbReference>
<evidence type="ECO:0000256" key="1">
    <source>
        <dbReference type="ARBA" id="ARBA00012417"/>
    </source>
</evidence>
<keyword evidence="5" id="KW-1133">Transmembrane helix</keyword>
<organism evidence="7 8">
    <name type="scientific">Marinibacterium profundimaris</name>
    <dbReference type="NCBI Taxonomy" id="1679460"/>
    <lineage>
        <taxon>Bacteria</taxon>
        <taxon>Pseudomonadati</taxon>
        <taxon>Pseudomonadota</taxon>
        <taxon>Alphaproteobacteria</taxon>
        <taxon>Rhodobacterales</taxon>
        <taxon>Paracoccaceae</taxon>
        <taxon>Marinibacterium</taxon>
    </lineage>
</organism>
<dbReference type="SUPFAM" id="SSF53098">
    <property type="entry name" value="Ribonuclease H-like"/>
    <property type="match status" value="1"/>
</dbReference>
<dbReference type="AlphaFoldDB" id="A0A225NNY1"/>
<sequence length="687" mass="74153">MHDRLGLRLRIALFFAGLALGGIAALILGLWFGASRYGASLDGYVIAGIVGGLGIAGLAAWIGLLFDENVARPILALAGDLHTRAAADIGSKQIDEAPARYLGALAPAANAINEALAEARTAQARAVAAETEQLQREKRLFEALVRDLAEGVVVTTRDGRVMLFNRAAQGLLDGLGLDRRLSSLIRPEPLMQALDRLALRRARGEAGPETFLAATASGEGFLLGQISPIHGAEMPEGHVIILRDATTDLKAHADRDDLINALMEGVRRPASAIGATLEVLRSAPDLDAETRASFTAAEIEELDRLTACLRDIEARYEAVTTRAWPMVELAASDLMDAVAARSGGLVTARPGDDWLRCDPFAMAALLGNLARRLVEERHRQHLELHAELHGQELWLSLSWTGTPVLDGALQNWLSEPLSQGYGRYTGRDALAAHRTDIWASGILDRPKLVLPLPATVAASRQPPAPWSDFYDFDLPSGIDAGDLADMPLDRLSYVVFDTETTGLSPRDGDRIVQIAGVRIVNGKVRRAEVFDTLVDPERAIPAASTLVHRITDEMVDQAETIAPVGRRFHDFCEGAVLVAHNAPFDMAFLKAQETRIGRRFDHPVLCTVLLSAALFDSSADHSLDGLCARLGVTIPEDARHTALGDALATAEVFASLIQMLDQAGIHTLQQAIEAGNRQTRLRRAQSY</sequence>
<keyword evidence="7" id="KW-0540">Nuclease</keyword>
<dbReference type="InterPro" id="IPR013520">
    <property type="entry name" value="Ribonucl_H"/>
</dbReference>
<dbReference type="OrthoDB" id="9804290at2"/>
<dbReference type="Proteomes" id="UP000215377">
    <property type="component" value="Unassembled WGS sequence"/>
</dbReference>
<dbReference type="RefSeq" id="WP_088649263.1">
    <property type="nucleotide sequence ID" value="NZ_AQQR01000002.1"/>
</dbReference>
<evidence type="ECO:0000313" key="7">
    <source>
        <dbReference type="EMBL" id="OWU76062.1"/>
    </source>
</evidence>
<dbReference type="InterPro" id="IPR006054">
    <property type="entry name" value="DnaQ"/>
</dbReference>
<dbReference type="GO" id="GO:0003677">
    <property type="term" value="F:DNA binding"/>
    <property type="evidence" value="ECO:0007669"/>
    <property type="project" value="InterPro"/>
</dbReference>
<keyword evidence="5" id="KW-0472">Membrane</keyword>
<dbReference type="SUPFAM" id="SSF55785">
    <property type="entry name" value="PYP-like sensor domain (PAS domain)"/>
    <property type="match status" value="1"/>
</dbReference>
<feature type="domain" description="Exonuclease" evidence="6">
    <location>
        <begin position="492"/>
        <end position="662"/>
    </location>
</feature>
<dbReference type="GO" id="GO:0005829">
    <property type="term" value="C:cytosol"/>
    <property type="evidence" value="ECO:0007669"/>
    <property type="project" value="TreeGrafter"/>
</dbReference>
<dbReference type="InterPro" id="IPR000014">
    <property type="entry name" value="PAS"/>
</dbReference>
<dbReference type="PANTHER" id="PTHR30231">
    <property type="entry name" value="DNA POLYMERASE III SUBUNIT EPSILON"/>
    <property type="match status" value="1"/>
</dbReference>
<keyword evidence="7" id="KW-0269">Exonuclease</keyword>
<dbReference type="Gene3D" id="3.30.450.20">
    <property type="entry name" value="PAS domain"/>
    <property type="match status" value="1"/>
</dbReference>
<feature type="transmembrane region" description="Helical" evidence="5">
    <location>
        <begin position="12"/>
        <end position="32"/>
    </location>
</feature>
<evidence type="ECO:0000256" key="5">
    <source>
        <dbReference type="SAM" id="Phobius"/>
    </source>
</evidence>
<dbReference type="EMBL" id="AQQR01000002">
    <property type="protein sequence ID" value="OWU76062.1"/>
    <property type="molecule type" value="Genomic_DNA"/>
</dbReference>
<dbReference type="EC" id="2.7.7.7" evidence="1"/>
<keyword evidence="7" id="KW-0378">Hydrolase</keyword>
<dbReference type="GO" id="GO:0003887">
    <property type="term" value="F:DNA-directed DNA polymerase activity"/>
    <property type="evidence" value="ECO:0007669"/>
    <property type="project" value="UniProtKB-EC"/>
</dbReference>
<comment type="catalytic activity">
    <reaction evidence="4">
        <text>DNA(n) + a 2'-deoxyribonucleoside 5'-triphosphate = DNA(n+1) + diphosphate</text>
        <dbReference type="Rhea" id="RHEA:22508"/>
        <dbReference type="Rhea" id="RHEA-COMP:17339"/>
        <dbReference type="Rhea" id="RHEA-COMP:17340"/>
        <dbReference type="ChEBI" id="CHEBI:33019"/>
        <dbReference type="ChEBI" id="CHEBI:61560"/>
        <dbReference type="ChEBI" id="CHEBI:173112"/>
        <dbReference type="EC" id="2.7.7.7"/>
    </reaction>
</comment>
<dbReference type="InterPro" id="IPR012337">
    <property type="entry name" value="RNaseH-like_sf"/>
</dbReference>
<comment type="subunit">
    <text evidence="3">DNA polymerase III contains a core (composed of alpha, epsilon and theta chains) that associates with a tau subunit. This core dimerizes to form the POLIII' complex. PolIII' associates with the gamma complex (composed of gamma, delta, delta', psi and chi chains) and with the beta chain to form the complete DNA polymerase III complex.</text>
</comment>
<dbReference type="GO" id="GO:0008408">
    <property type="term" value="F:3'-5' exonuclease activity"/>
    <property type="evidence" value="ECO:0007669"/>
    <property type="project" value="TreeGrafter"/>
</dbReference>
<keyword evidence="8" id="KW-1185">Reference proteome</keyword>
<protein>
    <recommendedName>
        <fullName evidence="1">DNA-directed DNA polymerase</fullName>
        <ecNumber evidence="1">2.7.7.7</ecNumber>
    </recommendedName>
</protein>
<dbReference type="Gene3D" id="3.30.420.10">
    <property type="entry name" value="Ribonuclease H-like superfamily/Ribonuclease H"/>
    <property type="match status" value="1"/>
</dbReference>
<dbReference type="InterPro" id="IPR036397">
    <property type="entry name" value="RNaseH_sf"/>
</dbReference>
<comment type="caution">
    <text evidence="7">The sequence shown here is derived from an EMBL/GenBank/DDBJ whole genome shotgun (WGS) entry which is preliminary data.</text>
</comment>
<evidence type="ECO:0000256" key="4">
    <source>
        <dbReference type="ARBA" id="ARBA00049244"/>
    </source>
</evidence>
<keyword evidence="5" id="KW-0812">Transmembrane</keyword>
<evidence type="ECO:0000259" key="6">
    <source>
        <dbReference type="SMART" id="SM00479"/>
    </source>
</evidence>
<evidence type="ECO:0000313" key="8">
    <source>
        <dbReference type="Proteomes" id="UP000215377"/>
    </source>
</evidence>
<comment type="function">
    <text evidence="2">DNA polymerase III is a complex, multichain enzyme responsible for most of the replicative synthesis in bacteria. The epsilon subunit contain the editing function and is a proofreading 3'-5' exonuclease.</text>
</comment>
<dbReference type="InterPro" id="IPR035965">
    <property type="entry name" value="PAS-like_dom_sf"/>
</dbReference>
<gene>
    <name evidence="7" type="ORF">ATO3_07810</name>
</gene>
<dbReference type="CDD" id="cd06127">
    <property type="entry name" value="DEDDh"/>
    <property type="match status" value="1"/>
</dbReference>
<name>A0A225NNY1_9RHOB</name>
<reference evidence="7 8" key="1">
    <citation type="submission" date="2013-04" db="EMBL/GenBank/DDBJ databases">
        <title>Oceanicola sp. 22II1-22F33 Genome Sequencing.</title>
        <authorList>
            <person name="Lai Q."/>
            <person name="Li G."/>
            <person name="Shao Z."/>
        </authorList>
    </citation>
    <scope>NUCLEOTIDE SEQUENCE [LARGE SCALE GENOMIC DNA]</scope>
    <source>
        <strain evidence="7 8">22II1-22F33</strain>
    </source>
</reference>
<dbReference type="GO" id="GO:0045004">
    <property type="term" value="P:DNA replication proofreading"/>
    <property type="evidence" value="ECO:0007669"/>
    <property type="project" value="TreeGrafter"/>
</dbReference>
<dbReference type="FunFam" id="3.30.420.10:FF:000045">
    <property type="entry name" value="3'-5' exonuclease DinG"/>
    <property type="match status" value="1"/>
</dbReference>
<dbReference type="PANTHER" id="PTHR30231:SF41">
    <property type="entry name" value="DNA POLYMERASE III SUBUNIT EPSILON"/>
    <property type="match status" value="1"/>
</dbReference>
<dbReference type="SMART" id="SM00479">
    <property type="entry name" value="EXOIII"/>
    <property type="match status" value="1"/>
</dbReference>